<dbReference type="AlphaFoldDB" id="A0A9P9FCG1"/>
<feature type="compositionally biased region" description="Low complexity" evidence="1">
    <location>
        <begin position="36"/>
        <end position="49"/>
    </location>
</feature>
<gene>
    <name evidence="2" type="ORF">B0J13DRAFT_169678</name>
</gene>
<feature type="compositionally biased region" description="Polar residues" evidence="1">
    <location>
        <begin position="159"/>
        <end position="169"/>
    </location>
</feature>
<sequence>MERSSKLADLKLVSKYYPVANYSYPQPDRRSHNGQSHSRASNNFSNRASLGSDGSDPGLIDDRTDSEASLDDDYQYHTHATELWDSFWKPGTESKNLELELLPRKQYPALIPSPQQRRNLGLEDRRIPAWPLPEGPRPRGRKAAATYSPFPKLIPLPPRTSSMAPSWQCSRSKQKPQRPPRPDEKALVIETPQQQFRHTRVEIIEPLHEEVVERAQNDAEEQPREDTIRCTEIEIAQSSSQQSSPDLAHFATSPDFYPANFSRPVTPSDHRPALLSSRSTSSLEKRLSIYSTVSQSTTNLALPDSRPVSQVMAPKKSVPCLRSVRQGSDTEPKLLSVFEYDDSDSETVSHGLSFFRFHRRGSSDGRRSLKSSDPGHRQRRTNASTAPSSPSRDRPDRLSKSEVPGRKRQGGDVFGRMLGRRSR</sequence>
<reference evidence="2" key="1">
    <citation type="journal article" date="2021" name="Nat. Commun.">
        <title>Genetic determinants of endophytism in the Arabidopsis root mycobiome.</title>
        <authorList>
            <person name="Mesny F."/>
            <person name="Miyauchi S."/>
            <person name="Thiergart T."/>
            <person name="Pickel B."/>
            <person name="Atanasova L."/>
            <person name="Karlsson M."/>
            <person name="Huettel B."/>
            <person name="Barry K.W."/>
            <person name="Haridas S."/>
            <person name="Chen C."/>
            <person name="Bauer D."/>
            <person name="Andreopoulos W."/>
            <person name="Pangilinan J."/>
            <person name="LaButti K."/>
            <person name="Riley R."/>
            <person name="Lipzen A."/>
            <person name="Clum A."/>
            <person name="Drula E."/>
            <person name="Henrissat B."/>
            <person name="Kohler A."/>
            <person name="Grigoriev I.V."/>
            <person name="Martin F.M."/>
            <person name="Hacquard S."/>
        </authorList>
    </citation>
    <scope>NUCLEOTIDE SEQUENCE</scope>
    <source>
        <strain evidence="2">MPI-CAGE-AT-0021</strain>
    </source>
</reference>
<evidence type="ECO:0000256" key="1">
    <source>
        <dbReference type="SAM" id="MobiDB-lite"/>
    </source>
</evidence>
<proteinExistence type="predicted"/>
<dbReference type="OrthoDB" id="4775454at2759"/>
<name>A0A9P9FCG1_9HYPO</name>
<dbReference type="EMBL" id="JAGMUU010000003">
    <property type="protein sequence ID" value="KAH7157438.1"/>
    <property type="molecule type" value="Genomic_DNA"/>
</dbReference>
<feature type="region of interest" description="Disordered" evidence="1">
    <location>
        <begin position="361"/>
        <end position="423"/>
    </location>
</feature>
<dbReference type="Proteomes" id="UP000717696">
    <property type="component" value="Unassembled WGS sequence"/>
</dbReference>
<evidence type="ECO:0000313" key="2">
    <source>
        <dbReference type="EMBL" id="KAH7157438.1"/>
    </source>
</evidence>
<accession>A0A9P9FCG1</accession>
<feature type="compositionally biased region" description="Basic and acidic residues" evidence="1">
    <location>
        <begin position="391"/>
        <end position="405"/>
    </location>
</feature>
<protein>
    <submittedName>
        <fullName evidence="2">Uncharacterized protein</fullName>
    </submittedName>
</protein>
<organism evidence="2 3">
    <name type="scientific">Dactylonectria estremocensis</name>
    <dbReference type="NCBI Taxonomy" id="1079267"/>
    <lineage>
        <taxon>Eukaryota</taxon>
        <taxon>Fungi</taxon>
        <taxon>Dikarya</taxon>
        <taxon>Ascomycota</taxon>
        <taxon>Pezizomycotina</taxon>
        <taxon>Sordariomycetes</taxon>
        <taxon>Hypocreomycetidae</taxon>
        <taxon>Hypocreales</taxon>
        <taxon>Nectriaceae</taxon>
        <taxon>Dactylonectria</taxon>
    </lineage>
</organism>
<evidence type="ECO:0000313" key="3">
    <source>
        <dbReference type="Proteomes" id="UP000717696"/>
    </source>
</evidence>
<feature type="region of interest" description="Disordered" evidence="1">
    <location>
        <begin position="22"/>
        <end position="73"/>
    </location>
</feature>
<feature type="region of interest" description="Disordered" evidence="1">
    <location>
        <begin position="304"/>
        <end position="326"/>
    </location>
</feature>
<feature type="region of interest" description="Disordered" evidence="1">
    <location>
        <begin position="129"/>
        <end position="188"/>
    </location>
</feature>
<keyword evidence="3" id="KW-1185">Reference proteome</keyword>
<comment type="caution">
    <text evidence="2">The sequence shown here is derived from an EMBL/GenBank/DDBJ whole genome shotgun (WGS) entry which is preliminary data.</text>
</comment>